<organism evidence="1 2">
    <name type="scientific">Rhodococcus daqingensis</name>
    <dbReference type="NCBI Taxonomy" id="2479363"/>
    <lineage>
        <taxon>Bacteria</taxon>
        <taxon>Bacillati</taxon>
        <taxon>Actinomycetota</taxon>
        <taxon>Actinomycetes</taxon>
        <taxon>Mycobacteriales</taxon>
        <taxon>Nocardiaceae</taxon>
        <taxon>Rhodococcus</taxon>
    </lineage>
</organism>
<evidence type="ECO:0000313" key="1">
    <source>
        <dbReference type="EMBL" id="MFC7447651.1"/>
    </source>
</evidence>
<gene>
    <name evidence="1" type="ORF">ACFQS9_07090</name>
</gene>
<evidence type="ECO:0000313" key="2">
    <source>
        <dbReference type="Proteomes" id="UP001596484"/>
    </source>
</evidence>
<dbReference type="EMBL" id="JBHTCS010000009">
    <property type="protein sequence ID" value="MFC7447651.1"/>
    <property type="molecule type" value="Genomic_DNA"/>
</dbReference>
<keyword evidence="2" id="KW-1185">Reference proteome</keyword>
<comment type="caution">
    <text evidence="1">The sequence shown here is derived from an EMBL/GenBank/DDBJ whole genome shotgun (WGS) entry which is preliminary data.</text>
</comment>
<reference evidence="2" key="1">
    <citation type="journal article" date="2019" name="Int. J. Syst. Evol. Microbiol.">
        <title>The Global Catalogue of Microorganisms (GCM) 10K type strain sequencing project: providing services to taxonomists for standard genome sequencing and annotation.</title>
        <authorList>
            <consortium name="The Broad Institute Genomics Platform"/>
            <consortium name="The Broad Institute Genome Sequencing Center for Infectious Disease"/>
            <person name="Wu L."/>
            <person name="Ma J."/>
        </authorList>
    </citation>
    <scope>NUCLEOTIDE SEQUENCE [LARGE SCALE GENOMIC DNA]</scope>
    <source>
        <strain evidence="2">ICMP 19430</strain>
    </source>
</reference>
<sequence length="165" mass="18800">MSLAIAGFVLSVVALVWNFALTWVRWPRIGVELRKGVTIRAGEDGQGTIEDTCRLLVINQGAEAVTIGNVGLIMTENGIVSDYENLQERGKPLPEGPELPARIEGHGYLAWKYDESLLTLFPYQSKVFGYADRYKTFRRWPRKRRSIIHRTRSLYSFERNGGARR</sequence>
<name>A0ABW2RVQ8_9NOCA</name>
<accession>A0ABW2RVQ8</accession>
<protein>
    <submittedName>
        <fullName evidence="1">Uncharacterized protein</fullName>
    </submittedName>
</protein>
<dbReference type="RefSeq" id="WP_378402890.1">
    <property type="nucleotide sequence ID" value="NZ_JBHTCS010000009.1"/>
</dbReference>
<dbReference type="Proteomes" id="UP001596484">
    <property type="component" value="Unassembled WGS sequence"/>
</dbReference>
<proteinExistence type="predicted"/>